<dbReference type="HOGENOM" id="CLU_2741930_0_0_1"/>
<dbReference type="Proteomes" id="UP000054248">
    <property type="component" value="Unassembled WGS sequence"/>
</dbReference>
<gene>
    <name evidence="1" type="ORF">M407DRAFT_205834</name>
</gene>
<evidence type="ECO:0000313" key="1">
    <source>
        <dbReference type="EMBL" id="KIO25972.1"/>
    </source>
</evidence>
<sequence>MLASQLFDLSLTPPPTSISFPHPLPPSRRLEKNTFHVTLFVSLIFRATLFSPLLRAHHPHPLRFCFHFDHA</sequence>
<reference evidence="2" key="2">
    <citation type="submission" date="2015-01" db="EMBL/GenBank/DDBJ databases">
        <title>Evolutionary Origins and Diversification of the Mycorrhizal Mutualists.</title>
        <authorList>
            <consortium name="DOE Joint Genome Institute"/>
            <consortium name="Mycorrhizal Genomics Consortium"/>
            <person name="Kohler A."/>
            <person name="Kuo A."/>
            <person name="Nagy L.G."/>
            <person name="Floudas D."/>
            <person name="Copeland A."/>
            <person name="Barry K.W."/>
            <person name="Cichocki N."/>
            <person name="Veneault-Fourrey C."/>
            <person name="LaButti K."/>
            <person name="Lindquist E.A."/>
            <person name="Lipzen A."/>
            <person name="Lundell T."/>
            <person name="Morin E."/>
            <person name="Murat C."/>
            <person name="Riley R."/>
            <person name="Ohm R."/>
            <person name="Sun H."/>
            <person name="Tunlid A."/>
            <person name="Henrissat B."/>
            <person name="Grigoriev I.V."/>
            <person name="Hibbett D.S."/>
            <person name="Martin F."/>
        </authorList>
    </citation>
    <scope>NUCLEOTIDE SEQUENCE [LARGE SCALE GENOMIC DNA]</scope>
    <source>
        <strain evidence="2">MUT 4182</strain>
    </source>
</reference>
<dbReference type="AlphaFoldDB" id="A0A0C3LX30"/>
<name>A0A0C3LX30_9AGAM</name>
<proteinExistence type="predicted"/>
<keyword evidence="2" id="KW-1185">Reference proteome</keyword>
<evidence type="ECO:0000313" key="2">
    <source>
        <dbReference type="Proteomes" id="UP000054248"/>
    </source>
</evidence>
<accession>A0A0C3LX30</accession>
<reference evidence="1 2" key="1">
    <citation type="submission" date="2014-04" db="EMBL/GenBank/DDBJ databases">
        <authorList>
            <consortium name="DOE Joint Genome Institute"/>
            <person name="Kuo A."/>
            <person name="Girlanda M."/>
            <person name="Perotto S."/>
            <person name="Kohler A."/>
            <person name="Nagy L.G."/>
            <person name="Floudas D."/>
            <person name="Copeland A."/>
            <person name="Barry K.W."/>
            <person name="Cichocki N."/>
            <person name="Veneault-Fourrey C."/>
            <person name="LaButti K."/>
            <person name="Lindquist E.A."/>
            <person name="Lipzen A."/>
            <person name="Lundell T."/>
            <person name="Morin E."/>
            <person name="Murat C."/>
            <person name="Sun H."/>
            <person name="Tunlid A."/>
            <person name="Henrissat B."/>
            <person name="Grigoriev I.V."/>
            <person name="Hibbett D.S."/>
            <person name="Martin F."/>
            <person name="Nordberg H.P."/>
            <person name="Cantor M.N."/>
            <person name="Hua S.X."/>
        </authorList>
    </citation>
    <scope>NUCLEOTIDE SEQUENCE [LARGE SCALE GENOMIC DNA]</scope>
    <source>
        <strain evidence="1 2">MUT 4182</strain>
    </source>
</reference>
<protein>
    <submittedName>
        <fullName evidence="1">Uncharacterized protein</fullName>
    </submittedName>
</protein>
<organism evidence="1 2">
    <name type="scientific">Tulasnella calospora MUT 4182</name>
    <dbReference type="NCBI Taxonomy" id="1051891"/>
    <lineage>
        <taxon>Eukaryota</taxon>
        <taxon>Fungi</taxon>
        <taxon>Dikarya</taxon>
        <taxon>Basidiomycota</taxon>
        <taxon>Agaricomycotina</taxon>
        <taxon>Agaricomycetes</taxon>
        <taxon>Cantharellales</taxon>
        <taxon>Tulasnellaceae</taxon>
        <taxon>Tulasnella</taxon>
    </lineage>
</organism>
<dbReference type="EMBL" id="KN823032">
    <property type="protein sequence ID" value="KIO25972.1"/>
    <property type="molecule type" value="Genomic_DNA"/>
</dbReference>